<protein>
    <submittedName>
        <fullName evidence="2">Uncharacterized protein</fullName>
    </submittedName>
</protein>
<sequence>MTPIFVIVVDRLYSVSHDQHLFAFDMSTIDCDIQFLFDAVIPTNEVMRDIISNNKSQNRGKLARLPSRRASMRETPKPTSTGKKLGHKRAKSKDERDDVKKDENEFVHLCVFEKYICTCICHSDALPQYKGQSVAEDSQYPFWCLSVSSDGAYVVTGNRKLRVFVAKSPEEGGQLSEPTRFIDTDAEHIKSVDCRNGLVVVTRKQIPRCKIFDLSSGKELHKFSCKEKDGGFVFAAFLCDRAHVVAITQSFGNQASPAVMRLYNYA</sequence>
<feature type="region of interest" description="Disordered" evidence="1">
    <location>
        <begin position="58"/>
        <end position="98"/>
    </location>
</feature>
<keyword evidence="3" id="KW-1185">Reference proteome</keyword>
<name>X6NR59_RETFI</name>
<evidence type="ECO:0000313" key="3">
    <source>
        <dbReference type="Proteomes" id="UP000023152"/>
    </source>
</evidence>
<evidence type="ECO:0000313" key="2">
    <source>
        <dbReference type="EMBL" id="ETO28800.1"/>
    </source>
</evidence>
<dbReference type="AlphaFoldDB" id="X6NR59"/>
<accession>X6NR59</accession>
<evidence type="ECO:0000256" key="1">
    <source>
        <dbReference type="SAM" id="MobiDB-lite"/>
    </source>
</evidence>
<dbReference type="Gene3D" id="2.130.10.10">
    <property type="entry name" value="YVTN repeat-like/Quinoprotein amine dehydrogenase"/>
    <property type="match status" value="1"/>
</dbReference>
<dbReference type="SUPFAM" id="SSF50978">
    <property type="entry name" value="WD40 repeat-like"/>
    <property type="match status" value="1"/>
</dbReference>
<gene>
    <name evidence="2" type="ORF">RFI_08329</name>
</gene>
<reference evidence="2 3" key="1">
    <citation type="journal article" date="2013" name="Curr. Biol.">
        <title>The Genome of the Foraminiferan Reticulomyxa filosa.</title>
        <authorList>
            <person name="Glockner G."/>
            <person name="Hulsmann N."/>
            <person name="Schleicher M."/>
            <person name="Noegel A.A."/>
            <person name="Eichinger L."/>
            <person name="Gallinger C."/>
            <person name="Pawlowski J."/>
            <person name="Sierra R."/>
            <person name="Euteneuer U."/>
            <person name="Pillet L."/>
            <person name="Moustafa A."/>
            <person name="Platzer M."/>
            <person name="Groth M."/>
            <person name="Szafranski K."/>
            <person name="Schliwa M."/>
        </authorList>
    </citation>
    <scope>NUCLEOTIDE SEQUENCE [LARGE SCALE GENOMIC DNA]</scope>
</reference>
<comment type="caution">
    <text evidence="2">The sequence shown here is derived from an EMBL/GenBank/DDBJ whole genome shotgun (WGS) entry which is preliminary data.</text>
</comment>
<dbReference type="Proteomes" id="UP000023152">
    <property type="component" value="Unassembled WGS sequence"/>
</dbReference>
<dbReference type="InterPro" id="IPR015943">
    <property type="entry name" value="WD40/YVTN_repeat-like_dom_sf"/>
</dbReference>
<dbReference type="InterPro" id="IPR036322">
    <property type="entry name" value="WD40_repeat_dom_sf"/>
</dbReference>
<proteinExistence type="predicted"/>
<dbReference type="EMBL" id="ASPP01006455">
    <property type="protein sequence ID" value="ETO28800.1"/>
    <property type="molecule type" value="Genomic_DNA"/>
</dbReference>
<organism evidence="2 3">
    <name type="scientific">Reticulomyxa filosa</name>
    <dbReference type="NCBI Taxonomy" id="46433"/>
    <lineage>
        <taxon>Eukaryota</taxon>
        <taxon>Sar</taxon>
        <taxon>Rhizaria</taxon>
        <taxon>Retaria</taxon>
        <taxon>Foraminifera</taxon>
        <taxon>Monothalamids</taxon>
        <taxon>Reticulomyxidae</taxon>
        <taxon>Reticulomyxa</taxon>
    </lineage>
</organism>